<dbReference type="EMBL" id="PXOA01000423">
    <property type="protein sequence ID" value="RFU75602.1"/>
    <property type="molecule type" value="Genomic_DNA"/>
</dbReference>
<name>A0A395NHM9_TRIAR</name>
<reference evidence="1 2" key="1">
    <citation type="journal article" date="2018" name="PLoS Pathog.">
        <title>Evolution of structural diversity of trichothecenes, a family of toxins produced by plant pathogenic and entomopathogenic fungi.</title>
        <authorList>
            <person name="Proctor R.H."/>
            <person name="McCormick S.P."/>
            <person name="Kim H.S."/>
            <person name="Cardoza R.E."/>
            <person name="Stanley A.M."/>
            <person name="Lindo L."/>
            <person name="Kelly A."/>
            <person name="Brown D.W."/>
            <person name="Lee T."/>
            <person name="Vaughan M.M."/>
            <person name="Alexander N.J."/>
            <person name="Busman M."/>
            <person name="Gutierrez S."/>
        </authorList>
    </citation>
    <scope>NUCLEOTIDE SEQUENCE [LARGE SCALE GENOMIC DNA]</scope>
    <source>
        <strain evidence="1 2">IBT 40837</strain>
    </source>
</reference>
<evidence type="ECO:0000313" key="1">
    <source>
        <dbReference type="EMBL" id="RFU75602.1"/>
    </source>
</evidence>
<accession>A0A395NHM9</accession>
<comment type="caution">
    <text evidence="1">The sequence shown here is derived from an EMBL/GenBank/DDBJ whole genome shotgun (WGS) entry which is preliminary data.</text>
</comment>
<keyword evidence="2" id="KW-1185">Reference proteome</keyword>
<dbReference type="Proteomes" id="UP000266272">
    <property type="component" value="Unassembled WGS sequence"/>
</dbReference>
<sequence length="258" mass="28669">MHSSIQQGSRGPLKIWVPTVNYASSSVRAAQLDEFAGMECLSDAIYPGGLRMEPASSKKNLQQPASLLRSRVISIASLLGCLLWACCTATPAGLPAKADVIARNQLMAALRRRLWRWNQSTSKPTKALHTFVCEKLVGADRPPENLMISALPEDQQCRWPAPTFFQPRRSGFTCCVISLQPGSELRTPLMRGIDLGNAAGAWHWPEIGALCSVLHHRSYSIVLDEGFWRRPSHTEKKKSDYCSGESQRELPCLYEYLA</sequence>
<dbReference type="AlphaFoldDB" id="A0A395NHM9"/>
<organism evidence="1 2">
    <name type="scientific">Trichoderma arundinaceum</name>
    <dbReference type="NCBI Taxonomy" id="490622"/>
    <lineage>
        <taxon>Eukaryota</taxon>
        <taxon>Fungi</taxon>
        <taxon>Dikarya</taxon>
        <taxon>Ascomycota</taxon>
        <taxon>Pezizomycotina</taxon>
        <taxon>Sordariomycetes</taxon>
        <taxon>Hypocreomycetidae</taxon>
        <taxon>Hypocreales</taxon>
        <taxon>Hypocreaceae</taxon>
        <taxon>Trichoderma</taxon>
    </lineage>
</organism>
<protein>
    <submittedName>
        <fullName evidence="1">Uncharacterized protein</fullName>
    </submittedName>
</protein>
<proteinExistence type="predicted"/>
<gene>
    <name evidence="1" type="ORF">TARUN_6662</name>
</gene>
<evidence type="ECO:0000313" key="2">
    <source>
        <dbReference type="Proteomes" id="UP000266272"/>
    </source>
</evidence>